<keyword evidence="6" id="KW-1185">Reference proteome</keyword>
<feature type="compositionally biased region" description="Polar residues" evidence="4">
    <location>
        <begin position="2096"/>
        <end position="2114"/>
    </location>
</feature>
<feature type="compositionally biased region" description="Polar residues" evidence="4">
    <location>
        <begin position="1247"/>
        <end position="1259"/>
    </location>
</feature>
<feature type="compositionally biased region" description="Low complexity" evidence="4">
    <location>
        <begin position="843"/>
        <end position="854"/>
    </location>
</feature>
<dbReference type="PANTHER" id="PTHR24198">
    <property type="entry name" value="ANKYRIN REPEAT AND PROTEIN KINASE DOMAIN-CONTAINING PROTEIN"/>
    <property type="match status" value="1"/>
</dbReference>
<feature type="region of interest" description="Disordered" evidence="4">
    <location>
        <begin position="833"/>
        <end position="892"/>
    </location>
</feature>
<evidence type="ECO:0000256" key="2">
    <source>
        <dbReference type="ARBA" id="ARBA00023043"/>
    </source>
</evidence>
<feature type="compositionally biased region" description="Polar residues" evidence="4">
    <location>
        <begin position="2137"/>
        <end position="2183"/>
    </location>
</feature>
<evidence type="ECO:0000256" key="3">
    <source>
        <dbReference type="PROSITE-ProRule" id="PRU00023"/>
    </source>
</evidence>
<accession>A0ABR2K7J1</accession>
<feature type="compositionally biased region" description="Basic and acidic residues" evidence="4">
    <location>
        <begin position="833"/>
        <end position="842"/>
    </location>
</feature>
<dbReference type="InterPro" id="IPR002110">
    <property type="entry name" value="Ankyrin_rpt"/>
</dbReference>
<dbReference type="EMBL" id="JAPFFF010000007">
    <property type="protein sequence ID" value="KAK8886025.1"/>
    <property type="molecule type" value="Genomic_DNA"/>
</dbReference>
<evidence type="ECO:0000256" key="4">
    <source>
        <dbReference type="SAM" id="MobiDB-lite"/>
    </source>
</evidence>
<evidence type="ECO:0008006" key="7">
    <source>
        <dbReference type="Google" id="ProtNLM"/>
    </source>
</evidence>
<dbReference type="PANTHER" id="PTHR24198:SF165">
    <property type="entry name" value="ANKYRIN REPEAT-CONTAINING PROTEIN-RELATED"/>
    <property type="match status" value="1"/>
</dbReference>
<feature type="compositionally biased region" description="Basic and acidic residues" evidence="4">
    <location>
        <begin position="855"/>
        <end position="889"/>
    </location>
</feature>
<sequence length="2409" mass="270485">MMIQNKKCRITFCNVDSLSNQTDSIKSANNPGCLSLYNNDINFLKYIPRDFMISTQNGFSKFNSEILRNISSTIDNFLIGNPRVLQYDLNIKDDDKVLGKYEQLCLGETVHFDEKEMPSYYQIQNLLNLDMPTTTNRNKFVGISFNANIKSGINVSMTKKSLLDFIKFNYSKKITIITNNNEYQCNALAVVTSQVISEQIAKKSDLTSYVYQYDDEFNDFQPICDFFNFKNVDLAPDNMNSIKDIAEDLKIDVILEKVNQFINNFDNLSQLIDDQQEDIDSIDNLFNLLCHINESSVLKVKNEIVDSFWSRKEDDVRELAAFLIQIINNYFLLHHYLVDLLVELDKSKEEEETKNLKFLLPLISSKMMESFCESFCKASFIYNMYRKGLIPKGDIIAKIKSHVKLIEEFGRRNNAYGCASFSTNTKIHNKTFYIYNWFLPEIIELGSNYHDTLKNDYREYDNAFFNQYLPDKIDKYREMLDNGESDNEMIKALIHDDVDTLQALIAKNQVKNKEDLVPFNIFFDTRNFLNASAIHGSIKCFKYFLLNHFKVNSDLFVDAISGGNVEIIKIVDQQNIDEIYQNEQKKQNNNTNNIFNVCISNDDYKIDSIIVTIKMHKNDLFDWLLEKIFSKNNLDKRVLNKMILTSLSSGNIHSFIALIDKGFNEFGMPNMIQTTTEYGFYRLSKFILKIIQKMVNSDDLQNCLDSDVKSVLFGNLSIFKLCCSQLSNSCLSSSLKYAVMYDYISIVHYFFDTLLKENYQLDINTVQTILNYAIDKSKNDLFLYLLEQIKIACPSMCEEIDWSVSIMPSACMQCKFEIVKSIVKIIIENKEKESKKKDESKSTDTSQPSSSFNKGNDKSNNKGNDKSINKGNDKSNNKGNDKSINKRNDNLNNSFSSNLNYYFNYYRNKTNSESNNDEVNGIDFNSSLFYRDYLRNRSKSVANKNKNVIRRNDDHFSQNAMNDYSNSFINAALGKSYEICKYLIDNKLPIKFDFFINKIDELSSVSADIFKLIIDNCSPAMKSHFVQMFLIPAIKSKNKELVVLLLKEDAPLQNCLVEAVKVPDIGIVNAILEHCSDPSFVNMISPEGTVLNIAAKKQEVNIFKRLLSVPGIDPNLYDKDRRTPLQIAVSTLNPDLVEMIVDFYSDDVQINPSEVHVVLGTLLDLFDKLARCINKKLKGNNNNFWNCSDKSSSSNGNNNNNKNKLNPWAGVNNRNDNKNKNNFNHWTGFSNKNDNDNNLDDNNDDNPWNSLKDSANSNETKYRNKEQKTIEYNNEQYKKVKNIFNQIIRIKNINPNYINKKGTFLTVACSNGDIDIVKALLNLEGIDLNLYLPFNGNTPLIEAASKGYKEIFELLINHPMTKINAKNYMNQTALFVATENQNIEIIDLLINNEKLDPKENDLNNLFFISSNETAKHLIKSKFVDVNYQPVPNETKLIKAISSNDIELVELILNHPSFDKKKSLIEPALFNSIISKREEIFKKLLKVVDDEINCKNEKGERLLLFAFLHDCPNIFNDILSHPNVKFDGIDFNKLFIDSFVFDMRLENNHKVVPIETMKKIYEIDQKNRHSIDLNKLLPNGKSLFTSISPSIVNVKELVQFFLENGADPNMPDKNGIYPLEYAIKMPSFDYFIALVKSNKIDYSVKIQNKSASLAQSQTKNETYLHLAARSYDTAILSELLKRKLIDVNVTNDLGETPLMEACRHCKANNIGLLFKCDDLDYRKRNNEGLDAINIAFGTPKNDEQIKNKDEYLDRLYKSPLLSSSIFHSSISNSFAAASNLPSVNPFAAASNLPSVNPFAAASNLPSVNPFAAASNLPSVNSFSAASNLPSVNPFAAASNLPSVNSFAAASNLPSVNSFAAASNLPSVNPFSAASNLPSVNPFSAASNLPSVNPFSAASNLPSVNPFSAASNLPSVNPFAAASNLPSVNPFSAASNLPSVNPFSAASNLPSVNPFAAGESDSKINETSSSKSGSSDVKGHNPCDLASTVPASDLSVPNRPVADNSNCWSALCNSDASENAKTRSTAAIWLSGFQGKISQAADPDVSSDVDHPNEKPLSSCGAGVNPSLLSSSFAAGESDSKIKEASSSKSSSSDVHNRNSWNSASTVPASDSSVSNPFAAAPNLSSNPFAAGESDSKINETSSRKSSSSDVHNRNSWSFASTVPASDSSASNRPVSDNSDSNGNVMYWSALNSSDASENATTRHTAATWLSGGQGKISRAADRAALNDADHPSEKPLSSCGAGVSQSLLFGQAESAQNFQLQSSMKADEVESTGSDEKEAESCENEAVPLQEEEKQISSTHSKRKRRKQNKISRNDLFGIDDQNAFNFQPTYFVQNPVVFQPVYDQNLYNYQSQQYGGYMFDQQQPWLQMMQMSAAVQSQLNMQISSQEEELANILQKPVHHRSKRKRSHK</sequence>
<comment type="caution">
    <text evidence="5">The sequence shown here is derived from an EMBL/GenBank/DDBJ whole genome shotgun (WGS) entry which is preliminary data.</text>
</comment>
<dbReference type="InterPro" id="IPR036770">
    <property type="entry name" value="Ankyrin_rpt-contain_sf"/>
</dbReference>
<feature type="repeat" description="ANK" evidence="3">
    <location>
        <begin position="1335"/>
        <end position="1358"/>
    </location>
</feature>
<feature type="region of interest" description="Disordered" evidence="4">
    <location>
        <begin position="2079"/>
        <end position="2183"/>
    </location>
</feature>
<feature type="region of interest" description="Disordered" evidence="4">
    <location>
        <begin position="1955"/>
        <end position="1997"/>
    </location>
</feature>
<proteinExistence type="predicted"/>
<feature type="region of interest" description="Disordered" evidence="4">
    <location>
        <begin position="1184"/>
        <end position="1267"/>
    </location>
</feature>
<feature type="compositionally biased region" description="Basic residues" evidence="4">
    <location>
        <begin position="2299"/>
        <end position="2308"/>
    </location>
</feature>
<feature type="region of interest" description="Disordered" evidence="4">
    <location>
        <begin position="2037"/>
        <end position="2061"/>
    </location>
</feature>
<dbReference type="SUPFAM" id="SSF48403">
    <property type="entry name" value="Ankyrin repeat"/>
    <property type="match status" value="3"/>
</dbReference>
<name>A0ABR2K7J1_9EUKA</name>
<gene>
    <name evidence="5" type="ORF">M9Y10_041484</name>
</gene>
<dbReference type="Gene3D" id="1.25.40.20">
    <property type="entry name" value="Ankyrin repeat-containing domain"/>
    <property type="match status" value="5"/>
</dbReference>
<evidence type="ECO:0000256" key="1">
    <source>
        <dbReference type="ARBA" id="ARBA00022737"/>
    </source>
</evidence>
<feature type="compositionally biased region" description="Low complexity" evidence="4">
    <location>
        <begin position="1184"/>
        <end position="1206"/>
    </location>
</feature>
<dbReference type="Pfam" id="PF12796">
    <property type="entry name" value="Ank_2"/>
    <property type="match status" value="2"/>
</dbReference>
<organism evidence="5 6">
    <name type="scientific">Tritrichomonas musculus</name>
    <dbReference type="NCBI Taxonomy" id="1915356"/>
    <lineage>
        <taxon>Eukaryota</taxon>
        <taxon>Metamonada</taxon>
        <taxon>Parabasalia</taxon>
        <taxon>Tritrichomonadida</taxon>
        <taxon>Tritrichomonadidae</taxon>
        <taxon>Tritrichomonas</taxon>
    </lineage>
</organism>
<keyword evidence="1" id="KW-0677">Repeat</keyword>
<protein>
    <recommendedName>
        <fullName evidence="7">Ankyrin</fullName>
    </recommendedName>
</protein>
<evidence type="ECO:0000313" key="5">
    <source>
        <dbReference type="EMBL" id="KAK8886025.1"/>
    </source>
</evidence>
<dbReference type="PROSITE" id="PS50088">
    <property type="entry name" value="ANK_REPEAT"/>
    <property type="match status" value="1"/>
</dbReference>
<dbReference type="Proteomes" id="UP001470230">
    <property type="component" value="Unassembled WGS sequence"/>
</dbReference>
<evidence type="ECO:0000313" key="6">
    <source>
        <dbReference type="Proteomes" id="UP001470230"/>
    </source>
</evidence>
<dbReference type="SMART" id="SM00248">
    <property type="entry name" value="ANK"/>
    <property type="match status" value="14"/>
</dbReference>
<dbReference type="PROSITE" id="PS50297">
    <property type="entry name" value="ANK_REP_REGION"/>
    <property type="match status" value="1"/>
</dbReference>
<keyword evidence="2 3" id="KW-0040">ANK repeat</keyword>
<reference evidence="5 6" key="1">
    <citation type="submission" date="2024-04" db="EMBL/GenBank/DDBJ databases">
        <title>Tritrichomonas musculus Genome.</title>
        <authorList>
            <person name="Alves-Ferreira E."/>
            <person name="Grigg M."/>
            <person name="Lorenzi H."/>
            <person name="Galac M."/>
        </authorList>
    </citation>
    <scope>NUCLEOTIDE SEQUENCE [LARGE SCALE GENOMIC DNA]</scope>
    <source>
        <strain evidence="5 6">EAF2021</strain>
    </source>
</reference>
<feature type="compositionally biased region" description="Low complexity" evidence="4">
    <location>
        <begin position="1963"/>
        <end position="1974"/>
    </location>
</feature>
<feature type="region of interest" description="Disordered" evidence="4">
    <location>
        <begin position="2258"/>
        <end position="2308"/>
    </location>
</feature>